<dbReference type="Gene3D" id="3.40.1420.30">
    <property type="match status" value="1"/>
</dbReference>
<keyword evidence="2" id="KW-1185">Reference proteome</keyword>
<dbReference type="Proteomes" id="UP000191680">
    <property type="component" value="Unassembled WGS sequence"/>
</dbReference>
<dbReference type="RefSeq" id="WP_141239635.1">
    <property type="nucleotide sequence ID" value="NZ_MTBC01000001.1"/>
</dbReference>
<organism evidence="1 2">
    <name type="scientific">Croceivirga radicis</name>
    <dbReference type="NCBI Taxonomy" id="1929488"/>
    <lineage>
        <taxon>Bacteria</taxon>
        <taxon>Pseudomonadati</taxon>
        <taxon>Bacteroidota</taxon>
        <taxon>Flavobacteriia</taxon>
        <taxon>Flavobacteriales</taxon>
        <taxon>Flavobacteriaceae</taxon>
        <taxon>Croceivirga</taxon>
    </lineage>
</organism>
<dbReference type="SUPFAM" id="SSF160574">
    <property type="entry name" value="BT0923-like"/>
    <property type="match status" value="1"/>
</dbReference>
<dbReference type="AlphaFoldDB" id="A0A1V6LWG8"/>
<protein>
    <submittedName>
        <fullName evidence="1">Uncharacterized protein</fullName>
    </submittedName>
</protein>
<accession>A0A1V6LWG8</accession>
<dbReference type="OrthoDB" id="943438at2"/>
<proteinExistence type="predicted"/>
<name>A0A1V6LWG8_9FLAO</name>
<comment type="caution">
    <text evidence="1">The sequence shown here is derived from an EMBL/GenBank/DDBJ whole genome shotgun (WGS) entry which is preliminary data.</text>
</comment>
<reference evidence="1 2" key="1">
    <citation type="submission" date="2016-12" db="EMBL/GenBank/DDBJ databases">
        <authorList>
            <person name="Song W.-J."/>
            <person name="Kurnit D.M."/>
        </authorList>
    </citation>
    <scope>NUCLEOTIDE SEQUENCE [LARGE SCALE GENOMIC DNA]</scope>
    <source>
        <strain evidence="1 2">HSG9</strain>
    </source>
</reference>
<gene>
    <name evidence="1" type="ORF">BUL40_02770</name>
</gene>
<sequence length="192" mass="22919">MNKCKYLIMLLFGIVCSTHGQQKQEWEHRIPKEAFPPTALELLKPYLKNAKRIRFYQEKDGQKVSFESKFKLKRIFYSVEFDQKGVLEDVEFIIAPYDMTNETWETISNYLETNYDRYRIKKIQQQYILNGTAKTTLKQAFQNLILDTNNFEIIIAYRTPKGFKEMELLFNTSGKLLSKRASEPQKYDHVRY</sequence>
<evidence type="ECO:0000313" key="2">
    <source>
        <dbReference type="Proteomes" id="UP000191680"/>
    </source>
</evidence>
<evidence type="ECO:0000313" key="1">
    <source>
        <dbReference type="EMBL" id="OQD44489.1"/>
    </source>
</evidence>
<dbReference type="EMBL" id="MTBC01000001">
    <property type="protein sequence ID" value="OQD44489.1"/>
    <property type="molecule type" value="Genomic_DNA"/>
</dbReference>